<dbReference type="PANTHER" id="PTHR24223">
    <property type="entry name" value="ATP-BINDING CASSETTE SUB-FAMILY C"/>
    <property type="match status" value="1"/>
</dbReference>
<feature type="transmembrane region" description="Helical" evidence="9">
    <location>
        <begin position="1076"/>
        <end position="1095"/>
    </location>
</feature>
<reference evidence="12 13" key="1">
    <citation type="submission" date="2021-08" db="EMBL/GenBank/DDBJ databases">
        <title>Draft Genome Sequence of Phanerochaete sordida strain YK-624.</title>
        <authorList>
            <person name="Mori T."/>
            <person name="Dohra H."/>
            <person name="Suzuki T."/>
            <person name="Kawagishi H."/>
            <person name="Hirai H."/>
        </authorList>
    </citation>
    <scope>NUCLEOTIDE SEQUENCE [LARGE SCALE GENOMIC DNA]</scope>
    <source>
        <strain evidence="12 13">YK-624</strain>
    </source>
</reference>
<dbReference type="CDD" id="cd18596">
    <property type="entry name" value="ABC_6TM_VMR1_D1_like"/>
    <property type="match status" value="1"/>
</dbReference>
<gene>
    <name evidence="12" type="ORF">PsYK624_122370</name>
</gene>
<evidence type="ECO:0000313" key="13">
    <source>
        <dbReference type="Proteomes" id="UP000703269"/>
    </source>
</evidence>
<organism evidence="12 13">
    <name type="scientific">Phanerochaete sordida</name>
    <dbReference type="NCBI Taxonomy" id="48140"/>
    <lineage>
        <taxon>Eukaryota</taxon>
        <taxon>Fungi</taxon>
        <taxon>Dikarya</taxon>
        <taxon>Basidiomycota</taxon>
        <taxon>Agaricomycotina</taxon>
        <taxon>Agaricomycetes</taxon>
        <taxon>Polyporales</taxon>
        <taxon>Phanerochaetaceae</taxon>
        <taxon>Phanerochaete</taxon>
    </lineage>
</organism>
<feature type="transmembrane region" description="Helical" evidence="9">
    <location>
        <begin position="456"/>
        <end position="478"/>
    </location>
</feature>
<dbReference type="CDD" id="cd03250">
    <property type="entry name" value="ABCC_MRP_domain1"/>
    <property type="match status" value="1"/>
</dbReference>
<evidence type="ECO:0000313" key="12">
    <source>
        <dbReference type="EMBL" id="GJE96044.1"/>
    </source>
</evidence>
<dbReference type="Proteomes" id="UP000703269">
    <property type="component" value="Unassembled WGS sequence"/>
</dbReference>
<dbReference type="SUPFAM" id="SSF90123">
    <property type="entry name" value="ABC transporter transmembrane region"/>
    <property type="match status" value="2"/>
</dbReference>
<dbReference type="PROSITE" id="PS50893">
    <property type="entry name" value="ABC_TRANSPORTER_2"/>
    <property type="match status" value="2"/>
</dbReference>
<evidence type="ECO:0000256" key="6">
    <source>
        <dbReference type="ARBA" id="ARBA00022840"/>
    </source>
</evidence>
<feature type="transmembrane region" description="Helical" evidence="9">
    <location>
        <begin position="431"/>
        <end position="450"/>
    </location>
</feature>
<keyword evidence="2" id="KW-0813">Transport</keyword>
<dbReference type="PROSITE" id="PS50929">
    <property type="entry name" value="ABC_TM1F"/>
    <property type="match status" value="2"/>
</dbReference>
<proteinExistence type="predicted"/>
<dbReference type="InterPro" id="IPR011527">
    <property type="entry name" value="ABC1_TM_dom"/>
</dbReference>
<dbReference type="PROSITE" id="PS00211">
    <property type="entry name" value="ABC_TRANSPORTER_1"/>
    <property type="match status" value="1"/>
</dbReference>
<keyword evidence="4" id="KW-0677">Repeat</keyword>
<feature type="transmembrane region" description="Helical" evidence="9">
    <location>
        <begin position="982"/>
        <end position="1007"/>
    </location>
</feature>
<keyword evidence="5" id="KW-0547">Nucleotide-binding</keyword>
<dbReference type="EMBL" id="BPQB01000055">
    <property type="protein sequence ID" value="GJE96044.1"/>
    <property type="molecule type" value="Genomic_DNA"/>
</dbReference>
<dbReference type="CDD" id="cd03244">
    <property type="entry name" value="ABCC_MRP_domain2"/>
    <property type="match status" value="1"/>
</dbReference>
<evidence type="ECO:0000259" key="11">
    <source>
        <dbReference type="PROSITE" id="PS50929"/>
    </source>
</evidence>
<feature type="transmembrane region" description="Helical" evidence="9">
    <location>
        <begin position="92"/>
        <end position="116"/>
    </location>
</feature>
<feature type="domain" description="ABC transporter" evidence="10">
    <location>
        <begin position="654"/>
        <end position="882"/>
    </location>
</feature>
<dbReference type="SMART" id="SM00382">
    <property type="entry name" value="AAA"/>
    <property type="match status" value="2"/>
</dbReference>
<dbReference type="GO" id="GO:0005524">
    <property type="term" value="F:ATP binding"/>
    <property type="evidence" value="ECO:0007669"/>
    <property type="project" value="UniProtKB-KW"/>
</dbReference>
<dbReference type="CDD" id="cd18604">
    <property type="entry name" value="ABC_6TM_VMR1_D2_like"/>
    <property type="match status" value="1"/>
</dbReference>
<feature type="domain" description="ABC transmembrane type-1" evidence="11">
    <location>
        <begin position="945"/>
        <end position="1216"/>
    </location>
</feature>
<evidence type="ECO:0000256" key="9">
    <source>
        <dbReference type="SAM" id="Phobius"/>
    </source>
</evidence>
<evidence type="ECO:0000256" key="8">
    <source>
        <dbReference type="ARBA" id="ARBA00023136"/>
    </source>
</evidence>
<accession>A0A9P3GKP6</accession>
<dbReference type="Gene3D" id="1.20.1560.10">
    <property type="entry name" value="ABC transporter type 1, transmembrane domain"/>
    <property type="match status" value="2"/>
</dbReference>
<dbReference type="FunFam" id="3.40.50.300:FF:000838">
    <property type="entry name" value="ABC multidrug transporter (Eurofung)"/>
    <property type="match status" value="1"/>
</dbReference>
<dbReference type="Gene3D" id="3.40.50.300">
    <property type="entry name" value="P-loop containing nucleotide triphosphate hydrolases"/>
    <property type="match status" value="2"/>
</dbReference>
<evidence type="ECO:0000256" key="5">
    <source>
        <dbReference type="ARBA" id="ARBA00022741"/>
    </source>
</evidence>
<feature type="transmembrane region" description="Helical" evidence="9">
    <location>
        <begin position="1164"/>
        <end position="1183"/>
    </location>
</feature>
<comment type="caution">
    <text evidence="12">The sequence shown here is derived from an EMBL/GenBank/DDBJ whole genome shotgun (WGS) entry which is preliminary data.</text>
</comment>
<keyword evidence="7 9" id="KW-1133">Transmembrane helix</keyword>
<comment type="subcellular location">
    <subcellularLocation>
        <location evidence="1">Membrane</location>
        <topology evidence="1">Multi-pass membrane protein</topology>
    </subcellularLocation>
</comment>
<feature type="domain" description="ABC transmembrane type-1" evidence="11">
    <location>
        <begin position="299"/>
        <end position="598"/>
    </location>
</feature>
<dbReference type="InterPro" id="IPR003439">
    <property type="entry name" value="ABC_transporter-like_ATP-bd"/>
</dbReference>
<keyword evidence="6" id="KW-0067">ATP-binding</keyword>
<dbReference type="SUPFAM" id="SSF52540">
    <property type="entry name" value="P-loop containing nucleoside triphosphate hydrolases"/>
    <property type="match status" value="2"/>
</dbReference>
<dbReference type="InterPro" id="IPR027417">
    <property type="entry name" value="P-loop_NTPase"/>
</dbReference>
<feature type="domain" description="ABC transporter" evidence="10">
    <location>
        <begin position="1251"/>
        <end position="1487"/>
    </location>
</feature>
<dbReference type="InterPro" id="IPR050173">
    <property type="entry name" value="ABC_transporter_C-like"/>
</dbReference>
<dbReference type="FunFam" id="1.20.1560.10:FF:000013">
    <property type="entry name" value="ABC transporter C family member 2"/>
    <property type="match status" value="1"/>
</dbReference>
<dbReference type="InterPro" id="IPR036640">
    <property type="entry name" value="ABC1_TM_sf"/>
</dbReference>
<dbReference type="OrthoDB" id="6500128at2759"/>
<dbReference type="InterPro" id="IPR017871">
    <property type="entry name" value="ABC_transporter-like_CS"/>
</dbReference>
<evidence type="ECO:0000256" key="4">
    <source>
        <dbReference type="ARBA" id="ARBA00022737"/>
    </source>
</evidence>
<feature type="transmembrane region" description="Helical" evidence="9">
    <location>
        <begin position="535"/>
        <end position="559"/>
    </location>
</feature>
<protein>
    <submittedName>
        <fullName evidence="12">Multidrug resistance-associated ABC transporter</fullName>
    </submittedName>
</protein>
<evidence type="ECO:0000259" key="10">
    <source>
        <dbReference type="PROSITE" id="PS50893"/>
    </source>
</evidence>
<dbReference type="Pfam" id="PF00664">
    <property type="entry name" value="ABC_membrane"/>
    <property type="match status" value="2"/>
</dbReference>
<feature type="transmembrane region" description="Helical" evidence="9">
    <location>
        <begin position="122"/>
        <end position="139"/>
    </location>
</feature>
<dbReference type="InterPro" id="IPR003593">
    <property type="entry name" value="AAA+_ATPase"/>
</dbReference>
<feature type="transmembrane region" description="Helical" evidence="9">
    <location>
        <begin position="1189"/>
        <end position="1209"/>
    </location>
</feature>
<evidence type="ECO:0000256" key="2">
    <source>
        <dbReference type="ARBA" id="ARBA00022448"/>
    </source>
</evidence>
<keyword evidence="3 9" id="KW-0812">Transmembrane</keyword>
<name>A0A9P3GKP6_9APHY</name>
<dbReference type="GO" id="GO:0140359">
    <property type="term" value="F:ABC-type transporter activity"/>
    <property type="evidence" value="ECO:0007669"/>
    <property type="project" value="InterPro"/>
</dbReference>
<dbReference type="GO" id="GO:0016020">
    <property type="term" value="C:membrane"/>
    <property type="evidence" value="ECO:0007669"/>
    <property type="project" value="UniProtKB-SubCell"/>
</dbReference>
<keyword evidence="13" id="KW-1185">Reference proteome</keyword>
<dbReference type="GO" id="GO:0016887">
    <property type="term" value="F:ATP hydrolysis activity"/>
    <property type="evidence" value="ECO:0007669"/>
    <property type="project" value="InterPro"/>
</dbReference>
<keyword evidence="8 9" id="KW-0472">Membrane</keyword>
<dbReference type="PANTHER" id="PTHR24223:SF356">
    <property type="entry name" value="ATP-BINDING CASSETTE TRANSPORTER ABC4"/>
    <property type="match status" value="1"/>
</dbReference>
<feature type="transmembrane region" description="Helical" evidence="9">
    <location>
        <begin position="1052"/>
        <end position="1070"/>
    </location>
</feature>
<evidence type="ECO:0000256" key="1">
    <source>
        <dbReference type="ARBA" id="ARBA00004141"/>
    </source>
</evidence>
<dbReference type="Pfam" id="PF00005">
    <property type="entry name" value="ABC_tran"/>
    <property type="match status" value="2"/>
</dbReference>
<evidence type="ECO:0000256" key="3">
    <source>
        <dbReference type="ARBA" id="ARBA00022692"/>
    </source>
</evidence>
<evidence type="ECO:0000256" key="7">
    <source>
        <dbReference type="ARBA" id="ARBA00022989"/>
    </source>
</evidence>
<sequence>MQQDTVNLAFAGAPALAPAGLQANALPDTGGTSLWLNERLLPAYAAALSLLVLVLGKLLPGGTAPDKDPDAAKIEAGFIARRGGWTIFAFKLLRLAAVLALLALSAAVALSAHPLAWSCAPYLAPLIYASFLALANAFAAAPAAAAYSRHLTLVTLAIFAVYAYRDLWPLMTFNARPADGAEGALLWIKISLAAFAGVLEPLLEPYPYLPLDPKDATPNPEQTASIASFLHYVFLDPLMWRASRVPHLSHSELPPLPQKESVARVLARSAGALDPAETKRRHLFFAFLRVFRAEFAQEVAVVLVQAAVRLAGPVGVNQLLRYLENKEEAYAAPVRVRPWVWILWLALGPVADTLLGQLQQYISYTVVVRTEALVTARVFEHALRIRLTASPSPTSSAANSGAAEEKKQHLVGRINNLVTGDLAALSDARDVLALAVLIPTQVALGTWFLYSMLGWSVFVGMALMVALAPVPAKFASLIGDVTKEKMQATDARVQAVTEVMSVLRMIKLFGWRPLAERTIAAKRDAELRLIWRSRIIGFANFFVNHSIPLVHMIATYLVFTLVMKRNLTASIVFSSMTAFKILRNSLFQILDVVPTAMTTKVSLERLADFLWNTELLDAFDATPAPAPPAAHAHDIGFAHAEFLWSKAPSSPPSTTAASASAADAPFRLRVDTPVVFARGALNLVVGPTGAGKTSVLMALLGEMHCVPRPGGWVGLPREGGVAYAAQESWVRSATIKENIVLDQPFDEERYKKVLYQCALRQDLKLLEADDETEVGERGLTLSGGQKARVTLARAVYSKAEILLLDDVFAALDVHTSRWIADQCLAGDLLKGRTVILVTHNVALTMSLAHFVVALGADGTIAKQGAPAEVFAGDPALAERVRHEQQALELDALEEHEGAAKTDAPAKEGKLVVAEEIAVGRVSWKAIKMFLAALGGDWPVVFWTQVFIGLGVSEFFDVVEMWWLGRWAHQYAIQPHDQVQVTFYLIVYCVIIVSVVLASTWGTLFWTYGATGASRRLNADLMSSLLRSTFRWLDVTPVSRVINRFDGPVQGNLYVFFIVTANMLIKLTAVIVYTPVFLVPALFAVAVGALFGHMYVRAQMSVKRELSNAKSPVIGVFSGAMDGLVSIRAYHAQEFFRAELLQRIDYYSCAARVFNNLQRWISVRIDMLSAVFSSAVAFYLVYGGSISDSATVGFILTVAVTFTEMVLWCVQMYNGFEVNANSLERIYQYLHIEHEPSSGIIPPAYWPASGALHVEKLTARYSQDGPEILHGLTFTVNAGERVGIVGRTGSGKSTLTLALLRCIPTEGLVTFDGIPTATLDLDALRSAVTIIPQMPELMSGSLRHNLDPFGQHDDATLHDALRASGLANAGSANEGSNLGLDSQIAERGANLSVGQRQIVALARAIVRRSKLLILDEATSAIDYETDAIIQRSLRNELKDVTVITVAHRLQTIMDYDKIMVLDAGHLAEFDTPKALLEKKDGLLHALVEESSDKAALYAMAGAG</sequence>